<gene>
    <name evidence="2" type="ORF">RLTM_04811</name>
</gene>
<dbReference type="InterPro" id="IPR041633">
    <property type="entry name" value="Polbeta"/>
</dbReference>
<sequence length="129" mass="14459">MERRRLGMRSFVQEKSYGSVKVFWLDRERLLQALEEKAAELLATFPEVLAVVLFGSLARGEATPRSDADLLLLVGEAPPFLERPGRYLPLFADLGFPVDLFVYTPKEAEANPLARRALAEGRVLAERKG</sequence>
<name>H7GFP8_9DEIN</name>
<dbReference type="CDD" id="cd05403">
    <property type="entry name" value="NT_KNTase_like"/>
    <property type="match status" value="1"/>
</dbReference>
<dbReference type="SUPFAM" id="SSF81301">
    <property type="entry name" value="Nucleotidyltransferase"/>
    <property type="match status" value="1"/>
</dbReference>
<dbReference type="Gene3D" id="3.30.460.10">
    <property type="entry name" value="Beta Polymerase, domain 2"/>
    <property type="match status" value="1"/>
</dbReference>
<feature type="domain" description="Polymerase beta nucleotidyltransferase" evidence="1">
    <location>
        <begin position="36"/>
        <end position="128"/>
    </location>
</feature>
<accession>H7GFP8</accession>
<evidence type="ECO:0000259" key="1">
    <source>
        <dbReference type="Pfam" id="PF18765"/>
    </source>
</evidence>
<dbReference type="PATRIC" id="fig|456163.3.peg.949"/>
<dbReference type="EMBL" id="AIJQ01000004">
    <property type="protein sequence ID" value="EIA39560.1"/>
    <property type="molecule type" value="Genomic_DNA"/>
</dbReference>
<dbReference type="GO" id="GO:0016740">
    <property type="term" value="F:transferase activity"/>
    <property type="evidence" value="ECO:0007669"/>
    <property type="project" value="UniProtKB-KW"/>
</dbReference>
<proteinExistence type="predicted"/>
<keyword evidence="3" id="KW-1185">Reference proteome</keyword>
<dbReference type="PANTHER" id="PTHR43449">
    <property type="entry name" value="NUCLEOTIDYLTRANSFERASE"/>
    <property type="match status" value="1"/>
</dbReference>
<evidence type="ECO:0000313" key="3">
    <source>
        <dbReference type="Proteomes" id="UP000053186"/>
    </source>
</evidence>
<dbReference type="InterPro" id="IPR043519">
    <property type="entry name" value="NT_sf"/>
</dbReference>
<keyword evidence="2" id="KW-0808">Transferase</keyword>
<reference evidence="2 3" key="1">
    <citation type="journal article" date="2012" name="J. Bacteriol.">
        <title>Draft genome sequence of Thermus sp. strain RL, isolated from a hot water spring located atop the Himalayan ranges at Manikaran, India.</title>
        <authorList>
            <person name="Dwivedi V."/>
            <person name="Sangwan N."/>
            <person name="Nigam A."/>
            <person name="Garg N."/>
            <person name="Niharika N."/>
            <person name="Khurana P."/>
            <person name="Khurana J.P."/>
            <person name="Lal R."/>
        </authorList>
    </citation>
    <scope>NUCLEOTIDE SEQUENCE [LARGE SCALE GENOMIC DNA]</scope>
    <source>
        <strain evidence="2 3">RL</strain>
    </source>
</reference>
<evidence type="ECO:0000313" key="2">
    <source>
        <dbReference type="EMBL" id="EIA39560.1"/>
    </source>
</evidence>
<dbReference type="AlphaFoldDB" id="H7GFP8"/>
<dbReference type="PANTHER" id="PTHR43449:SF3">
    <property type="entry name" value="POLYMERASE NUCLEOTIDYL TRANSFERASE DOMAIN-CONTAINING PROTEIN"/>
    <property type="match status" value="1"/>
</dbReference>
<dbReference type="Proteomes" id="UP000053186">
    <property type="component" value="Unassembled WGS sequence"/>
</dbReference>
<protein>
    <submittedName>
        <fullName evidence="2">Nucleotidyltransferase</fullName>
    </submittedName>
</protein>
<comment type="caution">
    <text evidence="2">The sequence shown here is derived from an EMBL/GenBank/DDBJ whole genome shotgun (WGS) entry which is preliminary data.</text>
</comment>
<organism evidence="2 3">
    <name type="scientific">Thermus parvatiensis</name>
    <dbReference type="NCBI Taxonomy" id="456163"/>
    <lineage>
        <taxon>Bacteria</taxon>
        <taxon>Thermotogati</taxon>
        <taxon>Deinococcota</taxon>
        <taxon>Deinococci</taxon>
        <taxon>Thermales</taxon>
        <taxon>Thermaceae</taxon>
        <taxon>Thermus</taxon>
    </lineage>
</organism>
<dbReference type="Pfam" id="PF18765">
    <property type="entry name" value="Polbeta"/>
    <property type="match status" value="1"/>
</dbReference>